<evidence type="ECO:0008006" key="3">
    <source>
        <dbReference type="Google" id="ProtNLM"/>
    </source>
</evidence>
<protein>
    <recommendedName>
        <fullName evidence="3">DUF3843 family protein</fullName>
    </recommendedName>
</protein>
<organism evidence="1 2">
    <name type="scientific">Bacteroides fragilis str. 3998T(B)3</name>
    <dbReference type="NCBI Taxonomy" id="1339316"/>
    <lineage>
        <taxon>Bacteria</taxon>
        <taxon>Pseudomonadati</taxon>
        <taxon>Bacteroidota</taxon>
        <taxon>Bacteroidia</taxon>
        <taxon>Bacteroidales</taxon>
        <taxon>Bacteroidaceae</taxon>
        <taxon>Bacteroides</taxon>
    </lineage>
</organism>
<comment type="caution">
    <text evidence="1">The sequence shown here is derived from an EMBL/GenBank/DDBJ whole genome shotgun (WGS) entry which is preliminary data.</text>
</comment>
<name>A0A015U304_BACFG</name>
<dbReference type="PATRIC" id="fig|1339316.3.peg.3965"/>
<accession>A0A015U304</accession>
<dbReference type="AlphaFoldDB" id="A0A015U304"/>
<dbReference type="RefSeq" id="WP_008657424.1">
    <property type="nucleotide sequence ID" value="NZ_JGDB01000258.1"/>
</dbReference>
<sequence>MKLQKIYRQLWMEVHPRPQSADTDQWYVDFANRLLPLFEKSELTGQMIHKNRAVLYFTWYLEDCVNNSGGWNKFIRLHKRLYGRFLPFYTLTGAYADDEINFEDVSFLLWSLLSPVTDDSPVPWNPTDKSLLRLATDIYALLEAHFEQAPLTDDESMDWLPEIRALLPPPGPVLDIFPEMELPHDVTKFLNATQGKQLVYFEDYAGLRRFCVDALEWADEDDSLMPELADEENFVFFANPKGILLAPNIGACFRDERNSTYNPGIAEQEGAELLYVPGLCPIDLLHYAMQHDLLSEVTFPFEDGRRVLHENWDFIARRYLGKYYNEDFYEEERK</sequence>
<gene>
    <name evidence="1" type="ORF">M125_4184</name>
</gene>
<proteinExistence type="predicted"/>
<reference evidence="1 2" key="1">
    <citation type="submission" date="2014-02" db="EMBL/GenBank/DDBJ databases">
        <authorList>
            <person name="Sears C."/>
            <person name="Carroll K."/>
            <person name="Sack B.R."/>
            <person name="Qadri F."/>
            <person name="Myers L.L."/>
            <person name="Chung G.-T."/>
            <person name="Escheverria P."/>
            <person name="Fraser C.M."/>
            <person name="Sadzewicz L."/>
            <person name="Shefchek K.A."/>
            <person name="Tallon L."/>
            <person name="Das S.P."/>
            <person name="Daugherty S."/>
            <person name="Mongodin E.F."/>
        </authorList>
    </citation>
    <scope>NUCLEOTIDE SEQUENCE [LARGE SCALE GENOMIC DNA]</scope>
    <source>
        <strain evidence="2">3998T(B)3</strain>
    </source>
</reference>
<dbReference type="Proteomes" id="UP000020773">
    <property type="component" value="Unassembled WGS sequence"/>
</dbReference>
<evidence type="ECO:0000313" key="2">
    <source>
        <dbReference type="Proteomes" id="UP000020773"/>
    </source>
</evidence>
<dbReference type="EMBL" id="JGDB01000258">
    <property type="protein sequence ID" value="EXY89137.1"/>
    <property type="molecule type" value="Genomic_DNA"/>
</dbReference>
<dbReference type="Pfam" id="PF12954">
    <property type="entry name" value="DUF3843"/>
    <property type="match status" value="2"/>
</dbReference>
<dbReference type="InterPro" id="IPR024214">
    <property type="entry name" value="DUF3843"/>
</dbReference>
<evidence type="ECO:0000313" key="1">
    <source>
        <dbReference type="EMBL" id="EXY89137.1"/>
    </source>
</evidence>